<dbReference type="GO" id="GO:0005743">
    <property type="term" value="C:mitochondrial inner membrane"/>
    <property type="evidence" value="ECO:0007669"/>
    <property type="project" value="UniProtKB-SubCell"/>
</dbReference>
<dbReference type="PANTHER" id="PTHR12964">
    <property type="entry name" value="NADH-UBIQUINONE OXIDOREDUCTASE B14 SUBUNIT"/>
    <property type="match status" value="1"/>
</dbReference>
<keyword evidence="5" id="KW-0999">Mitochondrion inner membrane</keyword>
<keyword evidence="3" id="KW-0813">Transport</keyword>
<comment type="similarity">
    <text evidence="2">Belongs to the complex I LYR family.</text>
</comment>
<evidence type="ECO:0000256" key="7">
    <source>
        <dbReference type="ARBA" id="ARBA00023128"/>
    </source>
</evidence>
<evidence type="ECO:0000256" key="8">
    <source>
        <dbReference type="ARBA" id="ARBA00023136"/>
    </source>
</evidence>
<keyword evidence="4" id="KW-0679">Respiratory chain</keyword>
<dbReference type="InterPro" id="IPR016488">
    <property type="entry name" value="NADH_Ub_cplx-1_asu_su-6"/>
</dbReference>
<evidence type="ECO:0000313" key="9">
    <source>
        <dbReference type="EMBL" id="KAK0408824.1"/>
    </source>
</evidence>
<evidence type="ECO:0008006" key="11">
    <source>
        <dbReference type="Google" id="ProtNLM"/>
    </source>
</evidence>
<accession>A0AA39HNZ3</accession>
<sequence length="159" mass="18548">MSQESTLLLTTAAKTSLRQESTINPELAGQEYGFEGRNHKLSDHVGSSSYQGRRRKQARASVLAAYKEFQRLTPQFWWDFGMHDMPLPVFRAVLKKQFTKNAHLTDLRVIDRKVAETHKHMESIRYAFYNPDHVRNYLFRENVDAKPKDFLSKFLAGKE</sequence>
<evidence type="ECO:0000256" key="1">
    <source>
        <dbReference type="ARBA" id="ARBA00004443"/>
    </source>
</evidence>
<keyword evidence="8" id="KW-0472">Membrane</keyword>
<proteinExistence type="inferred from homology"/>
<comment type="caution">
    <text evidence="9">The sequence shown here is derived from an EMBL/GenBank/DDBJ whole genome shotgun (WGS) entry which is preliminary data.</text>
</comment>
<evidence type="ECO:0000256" key="4">
    <source>
        <dbReference type="ARBA" id="ARBA00022660"/>
    </source>
</evidence>
<gene>
    <name evidence="9" type="ORF">QR680_004183</name>
</gene>
<evidence type="ECO:0000256" key="5">
    <source>
        <dbReference type="ARBA" id="ARBA00022792"/>
    </source>
</evidence>
<keyword evidence="7" id="KW-0496">Mitochondrion</keyword>
<evidence type="ECO:0000256" key="2">
    <source>
        <dbReference type="ARBA" id="ARBA00009508"/>
    </source>
</evidence>
<comment type="subcellular location">
    <subcellularLocation>
        <location evidence="1">Mitochondrion inner membrane</location>
        <topology evidence="1">Peripheral membrane protein</topology>
        <orientation evidence="1">Matrix side</orientation>
    </subcellularLocation>
</comment>
<evidence type="ECO:0000313" key="10">
    <source>
        <dbReference type="Proteomes" id="UP001175271"/>
    </source>
</evidence>
<name>A0AA39HNZ3_9BILA</name>
<dbReference type="AlphaFoldDB" id="A0AA39HNZ3"/>
<dbReference type="PANTHER" id="PTHR12964:SF0">
    <property type="entry name" value="NADH DEHYDROGENASE [UBIQUINONE] 1 ALPHA SUBCOMPLEX SUBUNIT 6"/>
    <property type="match status" value="1"/>
</dbReference>
<keyword evidence="6" id="KW-0249">Electron transport</keyword>
<keyword evidence="10" id="KW-1185">Reference proteome</keyword>
<evidence type="ECO:0000256" key="3">
    <source>
        <dbReference type="ARBA" id="ARBA00022448"/>
    </source>
</evidence>
<reference evidence="9" key="1">
    <citation type="submission" date="2023-06" db="EMBL/GenBank/DDBJ databases">
        <title>Genomic analysis of the entomopathogenic nematode Steinernema hermaphroditum.</title>
        <authorList>
            <person name="Schwarz E.M."/>
            <person name="Heppert J.K."/>
            <person name="Baniya A."/>
            <person name="Schwartz H.T."/>
            <person name="Tan C.-H."/>
            <person name="Antoshechkin I."/>
            <person name="Sternberg P.W."/>
            <person name="Goodrich-Blair H."/>
            <person name="Dillman A.R."/>
        </authorList>
    </citation>
    <scope>NUCLEOTIDE SEQUENCE</scope>
    <source>
        <strain evidence="9">PS9179</strain>
        <tissue evidence="9">Whole animal</tissue>
    </source>
</reference>
<protein>
    <recommendedName>
        <fullName evidence="11">NADH dehydrogenase [ubiquinone] 1 alpha subcomplex subunit 6</fullName>
    </recommendedName>
</protein>
<organism evidence="9 10">
    <name type="scientific">Steinernema hermaphroditum</name>
    <dbReference type="NCBI Taxonomy" id="289476"/>
    <lineage>
        <taxon>Eukaryota</taxon>
        <taxon>Metazoa</taxon>
        <taxon>Ecdysozoa</taxon>
        <taxon>Nematoda</taxon>
        <taxon>Chromadorea</taxon>
        <taxon>Rhabditida</taxon>
        <taxon>Tylenchina</taxon>
        <taxon>Panagrolaimomorpha</taxon>
        <taxon>Strongyloidoidea</taxon>
        <taxon>Steinernematidae</taxon>
        <taxon>Steinernema</taxon>
    </lineage>
</organism>
<evidence type="ECO:0000256" key="6">
    <source>
        <dbReference type="ARBA" id="ARBA00022982"/>
    </source>
</evidence>
<dbReference type="GO" id="GO:0006979">
    <property type="term" value="P:response to oxidative stress"/>
    <property type="evidence" value="ECO:0007669"/>
    <property type="project" value="TreeGrafter"/>
</dbReference>
<dbReference type="EMBL" id="JAUCMV010000003">
    <property type="protein sequence ID" value="KAK0408824.1"/>
    <property type="molecule type" value="Genomic_DNA"/>
</dbReference>
<dbReference type="Proteomes" id="UP001175271">
    <property type="component" value="Unassembled WGS sequence"/>
</dbReference>